<evidence type="ECO:0000256" key="1">
    <source>
        <dbReference type="ARBA" id="ARBA00005593"/>
    </source>
</evidence>
<gene>
    <name evidence="3" type="ORF">D9758_011782</name>
</gene>
<dbReference type="Gene3D" id="3.50.50.60">
    <property type="entry name" value="FAD/NAD(P)-binding domain"/>
    <property type="match status" value="2"/>
</dbReference>
<feature type="region of interest" description="Disordered" evidence="2">
    <location>
        <begin position="351"/>
        <end position="397"/>
    </location>
</feature>
<dbReference type="Gene3D" id="3.30.519.10">
    <property type="entry name" value="Guanine Nucleotide Dissociation Inhibitor, domain 2"/>
    <property type="match status" value="1"/>
</dbReference>
<dbReference type="PANTHER" id="PTHR11787">
    <property type="entry name" value="RAB GDP-DISSOCIATION INHIBITOR"/>
    <property type="match status" value="1"/>
</dbReference>
<name>A0A8H5CXE7_9AGAR</name>
<dbReference type="SUPFAM" id="SSF51905">
    <property type="entry name" value="FAD/NAD(P)-binding domain"/>
    <property type="match status" value="1"/>
</dbReference>
<dbReference type="GO" id="GO:0005829">
    <property type="term" value="C:cytosol"/>
    <property type="evidence" value="ECO:0007669"/>
    <property type="project" value="TreeGrafter"/>
</dbReference>
<dbReference type="GO" id="GO:0016192">
    <property type="term" value="P:vesicle-mediated transport"/>
    <property type="evidence" value="ECO:0007669"/>
    <property type="project" value="TreeGrafter"/>
</dbReference>
<feature type="compositionally biased region" description="Acidic residues" evidence="2">
    <location>
        <begin position="580"/>
        <end position="594"/>
    </location>
</feature>
<feature type="compositionally biased region" description="Acidic residues" evidence="2">
    <location>
        <begin position="356"/>
        <end position="373"/>
    </location>
</feature>
<feature type="region of interest" description="Disordered" evidence="2">
    <location>
        <begin position="501"/>
        <end position="520"/>
    </location>
</feature>
<dbReference type="GO" id="GO:0005968">
    <property type="term" value="C:Rab-protein geranylgeranyltransferase complex"/>
    <property type="evidence" value="ECO:0007669"/>
    <property type="project" value="TreeGrafter"/>
</dbReference>
<dbReference type="GO" id="GO:0005092">
    <property type="term" value="F:GDP-dissociation inhibitor activity"/>
    <property type="evidence" value="ECO:0007669"/>
    <property type="project" value="InterPro"/>
</dbReference>
<dbReference type="OrthoDB" id="9446342at2759"/>
<dbReference type="GO" id="GO:0007264">
    <property type="term" value="P:small GTPase-mediated signal transduction"/>
    <property type="evidence" value="ECO:0007669"/>
    <property type="project" value="InterPro"/>
</dbReference>
<dbReference type="Pfam" id="PF00996">
    <property type="entry name" value="GDI"/>
    <property type="match status" value="1"/>
</dbReference>
<keyword evidence="4" id="KW-1185">Reference proteome</keyword>
<dbReference type="Proteomes" id="UP000559256">
    <property type="component" value="Unassembled WGS sequence"/>
</dbReference>
<feature type="region of interest" description="Disordered" evidence="2">
    <location>
        <begin position="560"/>
        <end position="616"/>
    </location>
</feature>
<proteinExistence type="inferred from homology"/>
<dbReference type="EMBL" id="JAACJM010000082">
    <property type="protein sequence ID" value="KAF5349353.1"/>
    <property type="molecule type" value="Genomic_DNA"/>
</dbReference>
<dbReference type="PRINTS" id="PR00891">
    <property type="entry name" value="RABGDIREP"/>
</dbReference>
<dbReference type="InterPro" id="IPR018203">
    <property type="entry name" value="GDP_dissociation_inhibitor"/>
</dbReference>
<feature type="compositionally biased region" description="Polar residues" evidence="2">
    <location>
        <begin position="379"/>
        <end position="388"/>
    </location>
</feature>
<evidence type="ECO:0008006" key="5">
    <source>
        <dbReference type="Google" id="ProtNLM"/>
    </source>
</evidence>
<dbReference type="GO" id="GO:0005634">
    <property type="term" value="C:nucleus"/>
    <property type="evidence" value="ECO:0007669"/>
    <property type="project" value="TreeGrafter"/>
</dbReference>
<evidence type="ECO:0000313" key="4">
    <source>
        <dbReference type="Proteomes" id="UP000559256"/>
    </source>
</evidence>
<evidence type="ECO:0000313" key="3">
    <source>
        <dbReference type="EMBL" id="KAF5349353.1"/>
    </source>
</evidence>
<comment type="caution">
    <text evidence="3">The sequence shown here is derived from an EMBL/GenBank/DDBJ whole genome shotgun (WGS) entry which is preliminary data.</text>
</comment>
<comment type="similarity">
    <text evidence="1">Belongs to the Rab GDI family.</text>
</comment>
<dbReference type="InterPro" id="IPR036188">
    <property type="entry name" value="FAD/NAD-bd_sf"/>
</dbReference>
<accession>A0A8H5CXE7</accession>
<protein>
    <recommendedName>
        <fullName evidence="5">Rab proteins geranylgeranyltransferase component A</fullName>
    </recommendedName>
</protein>
<reference evidence="3 4" key="1">
    <citation type="journal article" date="2020" name="ISME J.">
        <title>Uncovering the hidden diversity of litter-decomposition mechanisms in mushroom-forming fungi.</title>
        <authorList>
            <person name="Floudas D."/>
            <person name="Bentzer J."/>
            <person name="Ahren D."/>
            <person name="Johansson T."/>
            <person name="Persson P."/>
            <person name="Tunlid A."/>
        </authorList>
    </citation>
    <scope>NUCLEOTIDE SEQUENCE [LARGE SCALE GENOMIC DNA]</scope>
    <source>
        <strain evidence="3 4">CBS 291.85</strain>
    </source>
</reference>
<dbReference type="PANTHER" id="PTHR11787:SF4">
    <property type="entry name" value="CHM, RAB ESCORT PROTEIN 1"/>
    <property type="match status" value="1"/>
</dbReference>
<organism evidence="3 4">
    <name type="scientific">Tetrapyrgos nigripes</name>
    <dbReference type="NCBI Taxonomy" id="182062"/>
    <lineage>
        <taxon>Eukaryota</taxon>
        <taxon>Fungi</taxon>
        <taxon>Dikarya</taxon>
        <taxon>Basidiomycota</taxon>
        <taxon>Agaricomycotina</taxon>
        <taxon>Agaricomycetes</taxon>
        <taxon>Agaricomycetidae</taxon>
        <taxon>Agaricales</taxon>
        <taxon>Marasmiineae</taxon>
        <taxon>Marasmiaceae</taxon>
        <taxon>Tetrapyrgos</taxon>
    </lineage>
</organism>
<evidence type="ECO:0000256" key="2">
    <source>
        <dbReference type="SAM" id="MobiDB-lite"/>
    </source>
</evidence>
<dbReference type="AlphaFoldDB" id="A0A8H5CXE7"/>
<sequence length="616" mass="66604">MDEGAFDVVVIGTGLTESIAAAALSKAGFKVGHLDQNPYYGGDEASLFLDEFVQWSKDGAQSSGCSSFSRSGETLPQSRQYSISLSPSIIPSTGPLISSLIASGVSRYGGFRLVDQFGIYNSSGTVRRVPGNKEDIFKNKNISLVDKRRLMRFLMFASGDFEDKNELKGNETTPYVDFLKRVFSLNDEIASTISYALSYCLSPADTTLPALQRLRRYLRSAGRYGSSPFLVGHYGSSGEIAQGFCRAAAVSGGVYILGQSISSIIPSPPSDTTPNPRNYTIRLKDFPDPLTCDIIISSQQYVPSELASHTKHVGTSVSSEAESVETTTVTSTNYTSIARCIAIIDRPLTFSASQDGQDDDSSETADDDEDAELDKDPTESQTTNSNPNPKLKPPTPVDAGVLVFPPSCLPNGLATEFSVTAFIVGDSTMSTPKEKWIIYLSTPISKDDTSSADPETILRPYLDATLRLASPDSSNPPSDAPKSIKPLFTTFYLQSCPLDASSASTSSSTNASTQTATSASTPTYLITPSLPLLPIPSSPDEAATNAERVFWEAVRTLKGSRMSRQSRHRRSRSMPGGVEVEVETEADTETETETETEREIESFWPPLEQPEEEDDS</sequence>